<dbReference type="Gene3D" id="2.60.110.10">
    <property type="entry name" value="Thaumatin"/>
    <property type="match status" value="1"/>
</dbReference>
<dbReference type="SUPFAM" id="SSF49870">
    <property type="entry name" value="Osmotin, thaumatin-like protein"/>
    <property type="match status" value="1"/>
</dbReference>
<dbReference type="PROSITE" id="PS51367">
    <property type="entry name" value="THAUMATIN_2"/>
    <property type="match status" value="1"/>
</dbReference>
<dbReference type="EMBL" id="CP097509">
    <property type="protein sequence ID" value="URE19814.1"/>
    <property type="molecule type" value="Genomic_DNA"/>
</dbReference>
<protein>
    <submittedName>
        <fullName evidence="1">Thaumatin-like protein</fullName>
    </submittedName>
</protein>
<dbReference type="InterPro" id="IPR037176">
    <property type="entry name" value="Osmotin/thaumatin-like_sf"/>
</dbReference>
<accession>A0A9E7GQB8</accession>
<sequence>MWVVEFTKFLSIPLCSLRSITIPKSLETRFLLCLSSCSLLTSTMDHIISPQCLVLLSTLLCLFLGGDCVTFVFVNKCEDTVWPGVLSNSGSPPLEATGFALPSGAYRTLLAPAGWSGRFWARTGCSFDGIGHGSCATGDCGSGQVECNGAGATPPATLVEFTLGGGTRGGEDYYDVSLVDGYNLPMAVEASREGCAATGCVEDLNRLCPPELRTGEGAACRSACDAFGRPEFCCSEQYSNPQTCRPSAYSELFKSACPQAYSYAFDDATSTFTCAAAQSYAITFCPVSTPSRKASTNASPGTTGVVLQDDSWLASLAIGSANPTRSVASVSAAAVTVLVTGLLFVSL</sequence>
<dbReference type="OrthoDB" id="430315at2759"/>
<dbReference type="SMART" id="SM00205">
    <property type="entry name" value="THN"/>
    <property type="match status" value="1"/>
</dbReference>
<dbReference type="PANTHER" id="PTHR31048">
    <property type="entry name" value="OS03G0233200 PROTEIN"/>
    <property type="match status" value="1"/>
</dbReference>
<keyword evidence="2" id="KW-1185">Reference proteome</keyword>
<dbReference type="PRINTS" id="PR00347">
    <property type="entry name" value="THAUMATIN"/>
</dbReference>
<dbReference type="AlphaFoldDB" id="A0A9E7GQB8"/>
<dbReference type="FunFam" id="2.60.110.10:FF:000001">
    <property type="entry name" value="THAUMATIN-LIKE PROTEIN 1"/>
    <property type="match status" value="1"/>
</dbReference>
<evidence type="ECO:0000313" key="2">
    <source>
        <dbReference type="Proteomes" id="UP001055439"/>
    </source>
</evidence>
<gene>
    <name evidence="1" type="ORF">MUK42_12837</name>
</gene>
<dbReference type="PROSITE" id="PS00316">
    <property type="entry name" value="THAUMATIN_1"/>
    <property type="match status" value="1"/>
</dbReference>
<dbReference type="InterPro" id="IPR017949">
    <property type="entry name" value="Thaumatin_CS"/>
</dbReference>
<dbReference type="CDD" id="cd09218">
    <property type="entry name" value="TLP-PA"/>
    <property type="match status" value="1"/>
</dbReference>
<name>A0A9E7GQB8_9LILI</name>
<dbReference type="InterPro" id="IPR001938">
    <property type="entry name" value="Thaumatin"/>
</dbReference>
<dbReference type="Pfam" id="PF00314">
    <property type="entry name" value="Thaumatin"/>
    <property type="match status" value="1"/>
</dbReference>
<evidence type="ECO:0000313" key="1">
    <source>
        <dbReference type="EMBL" id="URE19814.1"/>
    </source>
</evidence>
<proteinExistence type="predicted"/>
<dbReference type="Proteomes" id="UP001055439">
    <property type="component" value="Chromosome 7"/>
</dbReference>
<organism evidence="1 2">
    <name type="scientific">Musa troglodytarum</name>
    <name type="common">fe'i banana</name>
    <dbReference type="NCBI Taxonomy" id="320322"/>
    <lineage>
        <taxon>Eukaryota</taxon>
        <taxon>Viridiplantae</taxon>
        <taxon>Streptophyta</taxon>
        <taxon>Embryophyta</taxon>
        <taxon>Tracheophyta</taxon>
        <taxon>Spermatophyta</taxon>
        <taxon>Magnoliopsida</taxon>
        <taxon>Liliopsida</taxon>
        <taxon>Zingiberales</taxon>
        <taxon>Musaceae</taxon>
        <taxon>Musa</taxon>
    </lineage>
</organism>
<reference evidence="1" key="1">
    <citation type="submission" date="2022-05" db="EMBL/GenBank/DDBJ databases">
        <title>The Musa troglodytarum L. genome provides insights into the mechanism of non-climacteric behaviour and enrichment of carotenoids.</title>
        <authorList>
            <person name="Wang J."/>
        </authorList>
    </citation>
    <scope>NUCLEOTIDE SEQUENCE</scope>
    <source>
        <tissue evidence="1">Leaf</tissue>
    </source>
</reference>